<dbReference type="OMA" id="YVDNTHA"/>
<feature type="domain" description="Myb-like" evidence="8">
    <location>
        <begin position="78"/>
        <end position="128"/>
    </location>
</feature>
<dbReference type="CDD" id="cd00167">
    <property type="entry name" value="SANT"/>
    <property type="match status" value="2"/>
</dbReference>
<evidence type="ECO:0000256" key="1">
    <source>
        <dbReference type="ARBA" id="ARBA00004123"/>
    </source>
</evidence>
<evidence type="ECO:0000259" key="8">
    <source>
        <dbReference type="PROSITE" id="PS50090"/>
    </source>
</evidence>
<dbReference type="PANTHER" id="PTHR45675:SF30">
    <property type="entry name" value="TRANSCRIPTION FACTOR MYB62"/>
    <property type="match status" value="1"/>
</dbReference>
<keyword evidence="3" id="KW-0805">Transcription regulation</keyword>
<feature type="compositionally biased region" description="Polar residues" evidence="7">
    <location>
        <begin position="1"/>
        <end position="20"/>
    </location>
</feature>
<keyword evidence="11" id="KW-1185">Reference proteome</keyword>
<dbReference type="InterPro" id="IPR017930">
    <property type="entry name" value="Myb_dom"/>
</dbReference>
<feature type="domain" description="HTH myb-type" evidence="9">
    <location>
        <begin position="25"/>
        <end position="77"/>
    </location>
</feature>
<reference evidence="10" key="1">
    <citation type="submission" date="2021-01" db="UniProtKB">
        <authorList>
            <consortium name="EnsemblPlants"/>
        </authorList>
    </citation>
    <scope>IDENTIFICATION</scope>
</reference>
<dbReference type="PANTHER" id="PTHR45675">
    <property type="entry name" value="MYB TRANSCRIPTION FACTOR-RELATED-RELATED"/>
    <property type="match status" value="1"/>
</dbReference>
<keyword evidence="6" id="KW-0539">Nucleus</keyword>
<dbReference type="PROSITE" id="PS51294">
    <property type="entry name" value="HTH_MYB"/>
    <property type="match status" value="2"/>
</dbReference>
<comment type="subcellular location">
    <subcellularLocation>
        <location evidence="1">Nucleus</location>
    </subcellularLocation>
</comment>
<keyword evidence="2" id="KW-0677">Repeat</keyword>
<feature type="region of interest" description="Disordered" evidence="7">
    <location>
        <begin position="198"/>
        <end position="222"/>
    </location>
</feature>
<evidence type="ECO:0000256" key="7">
    <source>
        <dbReference type="SAM" id="MobiDB-lite"/>
    </source>
</evidence>
<evidence type="ECO:0000256" key="4">
    <source>
        <dbReference type="ARBA" id="ARBA00023125"/>
    </source>
</evidence>
<evidence type="ECO:0000313" key="10">
    <source>
        <dbReference type="EnsemblPlants" id="Kaladp0062s0022.1.v1.1"/>
    </source>
</evidence>
<dbReference type="GO" id="GO:0003700">
    <property type="term" value="F:DNA-binding transcription factor activity"/>
    <property type="evidence" value="ECO:0007669"/>
    <property type="project" value="InterPro"/>
</dbReference>
<dbReference type="InterPro" id="IPR044676">
    <property type="entry name" value="EOBI/EOBII-like_plant"/>
</dbReference>
<evidence type="ECO:0000256" key="5">
    <source>
        <dbReference type="ARBA" id="ARBA00023163"/>
    </source>
</evidence>
<keyword evidence="4" id="KW-0238">DNA-binding</keyword>
<evidence type="ECO:0000256" key="2">
    <source>
        <dbReference type="ARBA" id="ARBA00022737"/>
    </source>
</evidence>
<dbReference type="GO" id="GO:0005634">
    <property type="term" value="C:nucleus"/>
    <property type="evidence" value="ECO:0007669"/>
    <property type="project" value="UniProtKB-SubCell"/>
</dbReference>
<dbReference type="FunFam" id="1.10.10.60:FF:000079">
    <property type="entry name" value="MYB transcription factor"/>
    <property type="match status" value="1"/>
</dbReference>
<proteinExistence type="predicted"/>
<feature type="domain" description="Myb-like" evidence="8">
    <location>
        <begin position="25"/>
        <end position="77"/>
    </location>
</feature>
<dbReference type="Proteomes" id="UP000594263">
    <property type="component" value="Unplaced"/>
</dbReference>
<dbReference type="GO" id="GO:0043565">
    <property type="term" value="F:sequence-specific DNA binding"/>
    <property type="evidence" value="ECO:0007669"/>
    <property type="project" value="InterPro"/>
</dbReference>
<dbReference type="SMART" id="SM00717">
    <property type="entry name" value="SANT"/>
    <property type="match status" value="2"/>
</dbReference>
<dbReference type="Pfam" id="PF00249">
    <property type="entry name" value="Myb_DNA-binding"/>
    <property type="match status" value="2"/>
</dbReference>
<evidence type="ECO:0000259" key="9">
    <source>
        <dbReference type="PROSITE" id="PS51294"/>
    </source>
</evidence>
<dbReference type="InterPro" id="IPR009057">
    <property type="entry name" value="Homeodomain-like_sf"/>
</dbReference>
<name>A0A7N0UG39_KALFE</name>
<dbReference type="Gene3D" id="1.10.10.60">
    <property type="entry name" value="Homeodomain-like"/>
    <property type="match status" value="2"/>
</dbReference>
<evidence type="ECO:0000313" key="11">
    <source>
        <dbReference type="Proteomes" id="UP000594263"/>
    </source>
</evidence>
<feature type="domain" description="HTH myb-type" evidence="9">
    <location>
        <begin position="78"/>
        <end position="132"/>
    </location>
</feature>
<dbReference type="EnsemblPlants" id="Kaladp0062s0022.1.v1.1">
    <property type="protein sequence ID" value="Kaladp0062s0022.1.v1.1"/>
    <property type="gene ID" value="Kaladp0062s0022.v1.1"/>
</dbReference>
<dbReference type="AlphaFoldDB" id="A0A7N0UG39"/>
<evidence type="ECO:0000256" key="6">
    <source>
        <dbReference type="ARBA" id="ARBA00023242"/>
    </source>
</evidence>
<dbReference type="FunFam" id="1.10.10.60:FF:000011">
    <property type="entry name" value="Myb transcription factor"/>
    <property type="match status" value="1"/>
</dbReference>
<sequence>MSGGSVTNNGQGTKTSSMSNIEEDEAELRRGPWTIEEDSMLIHYIACNGEGRWNMLAKCAGLKRTGKSCRLRWLNYLKPDVKRGNLSPQEQLLILELHSKWGNRWSKIAQHLPGRTDNEIKNFWRTRVQKQARRLNPDTTADHQQLALPAFSQTNSSASSLAMSAQEHNIIPNVSNMSPPRSWHHIFSPNHATTLLGESSSSSFPQPGVADHHQTTTTTSPGNVITYGNSLYMDNGGNPLFHNEGCYYVDNTHAADASGGFGLGDASVAPSGRRDWVLDDEVANSMWNNTDELWQFR</sequence>
<dbReference type="Gramene" id="Kaladp0062s0022.1.v1.1">
    <property type="protein sequence ID" value="Kaladp0062s0022.1.v1.1"/>
    <property type="gene ID" value="Kaladp0062s0022.v1.1"/>
</dbReference>
<organism evidence="10 11">
    <name type="scientific">Kalanchoe fedtschenkoi</name>
    <name type="common">Lavender scallops</name>
    <name type="synonym">South American air plant</name>
    <dbReference type="NCBI Taxonomy" id="63787"/>
    <lineage>
        <taxon>Eukaryota</taxon>
        <taxon>Viridiplantae</taxon>
        <taxon>Streptophyta</taxon>
        <taxon>Embryophyta</taxon>
        <taxon>Tracheophyta</taxon>
        <taxon>Spermatophyta</taxon>
        <taxon>Magnoliopsida</taxon>
        <taxon>eudicotyledons</taxon>
        <taxon>Gunneridae</taxon>
        <taxon>Pentapetalae</taxon>
        <taxon>Saxifragales</taxon>
        <taxon>Crassulaceae</taxon>
        <taxon>Kalanchoe</taxon>
    </lineage>
</organism>
<dbReference type="PROSITE" id="PS50090">
    <property type="entry name" value="MYB_LIKE"/>
    <property type="match status" value="2"/>
</dbReference>
<protein>
    <submittedName>
        <fullName evidence="10">Uncharacterized protein</fullName>
    </submittedName>
</protein>
<dbReference type="InterPro" id="IPR001005">
    <property type="entry name" value="SANT/Myb"/>
</dbReference>
<dbReference type="SUPFAM" id="SSF46689">
    <property type="entry name" value="Homeodomain-like"/>
    <property type="match status" value="1"/>
</dbReference>
<feature type="region of interest" description="Disordered" evidence="7">
    <location>
        <begin position="1"/>
        <end position="27"/>
    </location>
</feature>
<evidence type="ECO:0000256" key="3">
    <source>
        <dbReference type="ARBA" id="ARBA00023015"/>
    </source>
</evidence>
<keyword evidence="5" id="KW-0804">Transcription</keyword>
<accession>A0A7N0UG39</accession>